<proteinExistence type="predicted"/>
<gene>
    <name evidence="2 3 4" type="primary">LOC114333263</name>
</gene>
<dbReference type="PANTHER" id="PTHR46409">
    <property type="entry name" value="HTH PSQ-TYPE DOMAIN-CONTAINING PROTEIN"/>
    <property type="match status" value="1"/>
</dbReference>
<dbReference type="RefSeq" id="XP_028138932.1">
    <property type="nucleotide sequence ID" value="XM_028283131.1"/>
</dbReference>
<feature type="region of interest" description="Disordered" evidence="1">
    <location>
        <begin position="80"/>
        <end position="103"/>
    </location>
</feature>
<accession>A0A6P7FVY4</accession>
<organism evidence="2">
    <name type="scientific">Diabrotica virgifera virgifera</name>
    <name type="common">western corn rootworm</name>
    <dbReference type="NCBI Taxonomy" id="50390"/>
    <lineage>
        <taxon>Eukaryota</taxon>
        <taxon>Metazoa</taxon>
        <taxon>Ecdysozoa</taxon>
        <taxon>Arthropoda</taxon>
        <taxon>Hexapoda</taxon>
        <taxon>Insecta</taxon>
        <taxon>Pterygota</taxon>
        <taxon>Neoptera</taxon>
        <taxon>Endopterygota</taxon>
        <taxon>Coleoptera</taxon>
        <taxon>Polyphaga</taxon>
        <taxon>Cucujiformia</taxon>
        <taxon>Chrysomeloidea</taxon>
        <taxon>Chrysomelidae</taxon>
        <taxon>Galerucinae</taxon>
        <taxon>Diabroticina</taxon>
        <taxon>Diabroticites</taxon>
        <taxon>Diabrotica</taxon>
    </lineage>
</organism>
<dbReference type="RefSeq" id="XP_028138934.1">
    <property type="nucleotide sequence ID" value="XM_028283133.1"/>
</dbReference>
<name>A0A6P7FVY4_DIAVI</name>
<feature type="compositionally biased region" description="Basic and acidic residues" evidence="1">
    <location>
        <begin position="80"/>
        <end position="96"/>
    </location>
</feature>
<dbReference type="RefSeq" id="XP_028138933.1">
    <property type="nucleotide sequence ID" value="XM_028283132.1"/>
</dbReference>
<sequence>MLVSFIQKVNAPVWFYIKLYLSCSDGSKHLWRMIHYSRFLPVDQRKIVDAVIQRNAYFAHPENVLLSMMKDERKHIQELGLHRVPKARESQKEKRSGNPKYQH</sequence>
<evidence type="ECO:0000256" key="1">
    <source>
        <dbReference type="SAM" id="MobiDB-lite"/>
    </source>
</evidence>
<evidence type="ECO:0000313" key="4">
    <source>
        <dbReference type="RefSeq" id="XP_028138934.1"/>
    </source>
</evidence>
<evidence type="ECO:0000313" key="3">
    <source>
        <dbReference type="RefSeq" id="XP_028138933.1"/>
    </source>
</evidence>
<dbReference type="PANTHER" id="PTHR46409:SF1">
    <property type="entry name" value="HTH PSQ-TYPE DOMAIN-CONTAINING PROTEIN"/>
    <property type="match status" value="1"/>
</dbReference>
<protein>
    <submittedName>
        <fullName evidence="2">Uncharacterized protein LOC114333263 isoform X1</fullName>
    </submittedName>
    <submittedName>
        <fullName evidence="3">Uncharacterized protein LOC114333263 isoform X2</fullName>
    </submittedName>
    <submittedName>
        <fullName evidence="4">Uncharacterized protein LOC114333263 isoform X3</fullName>
    </submittedName>
</protein>
<evidence type="ECO:0000313" key="2">
    <source>
        <dbReference type="RefSeq" id="XP_028138932.1"/>
    </source>
</evidence>
<reference evidence="2 3" key="1">
    <citation type="submission" date="2025-04" db="UniProtKB">
        <authorList>
            <consortium name="RefSeq"/>
        </authorList>
    </citation>
    <scope>IDENTIFICATION</scope>
    <source>
        <tissue evidence="2 3">Whole insect</tissue>
    </source>
</reference>
<dbReference type="AlphaFoldDB" id="A0A6P7FVY4"/>